<organism evidence="3 4">
    <name type="scientific">Musa acuminata subsp. malaccensis</name>
    <name type="common">Wild banana</name>
    <name type="synonym">Musa malaccensis</name>
    <dbReference type="NCBI Taxonomy" id="214687"/>
    <lineage>
        <taxon>Eukaryota</taxon>
        <taxon>Viridiplantae</taxon>
        <taxon>Streptophyta</taxon>
        <taxon>Embryophyta</taxon>
        <taxon>Tracheophyta</taxon>
        <taxon>Spermatophyta</taxon>
        <taxon>Magnoliopsida</taxon>
        <taxon>Liliopsida</taxon>
        <taxon>Zingiberales</taxon>
        <taxon>Musaceae</taxon>
        <taxon>Musa</taxon>
    </lineage>
</organism>
<evidence type="ECO:0000313" key="4">
    <source>
        <dbReference type="Proteomes" id="UP000012960"/>
    </source>
</evidence>
<evidence type="ECO:0000256" key="1">
    <source>
        <dbReference type="SAM" id="Phobius"/>
    </source>
</evidence>
<proteinExistence type="predicted"/>
<reference evidence="2" key="1">
    <citation type="submission" date="2021-03" db="EMBL/GenBank/DDBJ databases">
        <authorList>
            <consortium name="Genoscope - CEA"/>
            <person name="William W."/>
        </authorList>
    </citation>
    <scope>NUCLEOTIDE SEQUENCE</scope>
    <source>
        <strain evidence="2">Doubled-haploid Pahang</strain>
    </source>
</reference>
<gene>
    <name evidence="2" type="ORF">GSMUA_140800.1</name>
</gene>
<keyword evidence="1" id="KW-0472">Membrane</keyword>
<dbReference type="PANTHER" id="PTHR33700:SF4">
    <property type="entry name" value="MYB-LIKE PROTEIN X"/>
    <property type="match status" value="1"/>
</dbReference>
<dbReference type="PANTHER" id="PTHR33700">
    <property type="entry name" value="MYB-LIKE PROTEIN X"/>
    <property type="match status" value="1"/>
</dbReference>
<accession>A0A804IXA0</accession>
<sequence length="58" mass="6790">MLRQASSRSQRNKGLKVRNVLQICLLVAVCFWLLYQMKHTYDKKKASRPPPQQSNSWG</sequence>
<dbReference type="Gramene" id="Ma04_t34830.1">
    <property type="protein sequence ID" value="Ma04_p34830.1"/>
    <property type="gene ID" value="Ma04_g34830"/>
</dbReference>
<dbReference type="EnsemblPlants" id="Ma04_t34830.1">
    <property type="protein sequence ID" value="Ma04_p34830.1"/>
    <property type="gene ID" value="Ma04_g34830"/>
</dbReference>
<dbReference type="InParanoid" id="A0A804IXA0"/>
<evidence type="ECO:0000313" key="2">
    <source>
        <dbReference type="EMBL" id="CAG1844285.1"/>
    </source>
</evidence>
<dbReference type="AlphaFoldDB" id="A0A804IXA0"/>
<evidence type="ECO:0000313" key="3">
    <source>
        <dbReference type="EnsemblPlants" id="Ma04_p34830.1"/>
    </source>
</evidence>
<keyword evidence="4" id="KW-1185">Reference proteome</keyword>
<name>A0A804IXA0_MUSAM</name>
<protein>
    <submittedName>
        <fullName evidence="2">(wild Malaysian banana) hypothetical protein</fullName>
    </submittedName>
</protein>
<keyword evidence="1" id="KW-1133">Transmembrane helix</keyword>
<reference evidence="3" key="2">
    <citation type="submission" date="2021-05" db="UniProtKB">
        <authorList>
            <consortium name="EnsemblPlants"/>
        </authorList>
    </citation>
    <scope>IDENTIFICATION</scope>
    <source>
        <strain evidence="3">subsp. malaccensis</strain>
    </source>
</reference>
<feature type="transmembrane region" description="Helical" evidence="1">
    <location>
        <begin position="20"/>
        <end position="37"/>
    </location>
</feature>
<keyword evidence="1" id="KW-0812">Transmembrane</keyword>
<dbReference type="Proteomes" id="UP000012960">
    <property type="component" value="Unplaced"/>
</dbReference>
<dbReference type="EMBL" id="HG996469">
    <property type="protein sequence ID" value="CAG1844285.1"/>
    <property type="molecule type" value="Genomic_DNA"/>
</dbReference>